<dbReference type="SUPFAM" id="SSF141523">
    <property type="entry name" value="L,D-transpeptidase catalytic domain-like"/>
    <property type="match status" value="1"/>
</dbReference>
<dbReference type="EMBL" id="LCRB01000001">
    <property type="protein sequence ID" value="KKW27186.1"/>
    <property type="molecule type" value="Genomic_DNA"/>
</dbReference>
<evidence type="ECO:0000313" key="9">
    <source>
        <dbReference type="Proteomes" id="UP000034913"/>
    </source>
</evidence>
<evidence type="ECO:0000256" key="5">
    <source>
        <dbReference type="ARBA" id="ARBA00023316"/>
    </source>
</evidence>
<evidence type="ECO:0000256" key="2">
    <source>
        <dbReference type="ARBA" id="ARBA00022679"/>
    </source>
</evidence>
<dbReference type="GO" id="GO:0071972">
    <property type="term" value="F:peptidoglycan L,D-transpeptidase activity"/>
    <property type="evidence" value="ECO:0007669"/>
    <property type="project" value="TreeGrafter"/>
</dbReference>
<dbReference type="InterPro" id="IPR038063">
    <property type="entry name" value="Transpep_catalytic_dom"/>
</dbReference>
<dbReference type="PROSITE" id="PS52029">
    <property type="entry name" value="LD_TPASE"/>
    <property type="match status" value="1"/>
</dbReference>
<keyword evidence="2" id="KW-0808">Transferase</keyword>
<comment type="caution">
    <text evidence="8">The sequence shown here is derived from an EMBL/GenBank/DDBJ whole genome shotgun (WGS) entry which is preliminary data.</text>
</comment>
<feature type="active site" description="Proton donor/acceptor" evidence="6">
    <location>
        <position position="271"/>
    </location>
</feature>
<dbReference type="InterPro" id="IPR013783">
    <property type="entry name" value="Ig-like_fold"/>
</dbReference>
<reference evidence="8 9" key="1">
    <citation type="journal article" date="2015" name="Nature">
        <title>rRNA introns, odd ribosomes, and small enigmatic genomes across a large radiation of phyla.</title>
        <authorList>
            <person name="Brown C.T."/>
            <person name="Hug L.A."/>
            <person name="Thomas B.C."/>
            <person name="Sharon I."/>
            <person name="Castelle C.J."/>
            <person name="Singh A."/>
            <person name="Wilkins M.J."/>
            <person name="Williams K.H."/>
            <person name="Banfield J.F."/>
        </authorList>
    </citation>
    <scope>NUCLEOTIDE SEQUENCE [LARGE SCALE GENOMIC DNA]</scope>
</reference>
<dbReference type="GO" id="GO:0071555">
    <property type="term" value="P:cell wall organization"/>
    <property type="evidence" value="ECO:0007669"/>
    <property type="project" value="UniProtKB-UniRule"/>
</dbReference>
<keyword evidence="4 6" id="KW-0573">Peptidoglycan synthesis</keyword>
<dbReference type="GO" id="GO:0016740">
    <property type="term" value="F:transferase activity"/>
    <property type="evidence" value="ECO:0007669"/>
    <property type="project" value="UniProtKB-KW"/>
</dbReference>
<dbReference type="InterPro" id="IPR050979">
    <property type="entry name" value="LD-transpeptidase"/>
</dbReference>
<evidence type="ECO:0000256" key="1">
    <source>
        <dbReference type="ARBA" id="ARBA00004752"/>
    </source>
</evidence>
<evidence type="ECO:0000256" key="4">
    <source>
        <dbReference type="ARBA" id="ARBA00022984"/>
    </source>
</evidence>
<dbReference type="GO" id="GO:0018104">
    <property type="term" value="P:peptidoglycan-protein cross-linking"/>
    <property type="evidence" value="ECO:0007669"/>
    <property type="project" value="TreeGrafter"/>
</dbReference>
<dbReference type="GO" id="GO:0008360">
    <property type="term" value="P:regulation of cell shape"/>
    <property type="evidence" value="ECO:0007669"/>
    <property type="project" value="UniProtKB-UniRule"/>
</dbReference>
<name>A0A0G1X875_UNCK3</name>
<sequence>MEDKNQNHKQALAAVISFALLGGSWQLYGAEAAAPIRLKTLAAQVASMTTRVVSSDIDADYVVATLPAGLTFEPGATQTAVVTIQNTSNETWDGNQLRLGTVFRTGDKDRWSDWQTETWLSPTRIAPVGLVDKLIRPRQMASFNVALHAPERTGQYREYFQPVMDGGAGWLDGQIVALNLQVGETANVAEAPQPKAIVIDRGHQRGYWLENGVVVASLPVSTGKLGYTTPAGEYKIMNHIENAYSSEYELWMPNWMALTSAKYGFQGYGIHGLPYWRVKPAKFEEGKIYPGGRLYTNGRLYEGFSHLGMAMSHGCIRFGVAESGILFAWAEDGTPVTII</sequence>
<feature type="active site" description="Nucleophile" evidence="6">
    <location>
        <position position="315"/>
    </location>
</feature>
<dbReference type="GO" id="GO:0005576">
    <property type="term" value="C:extracellular region"/>
    <property type="evidence" value="ECO:0007669"/>
    <property type="project" value="TreeGrafter"/>
</dbReference>
<dbReference type="AlphaFoldDB" id="A0A0G1X875"/>
<comment type="pathway">
    <text evidence="1 6">Cell wall biogenesis; peptidoglycan biosynthesis.</text>
</comment>
<evidence type="ECO:0000256" key="6">
    <source>
        <dbReference type="PROSITE-ProRule" id="PRU01373"/>
    </source>
</evidence>
<dbReference type="PANTHER" id="PTHR30582">
    <property type="entry name" value="L,D-TRANSPEPTIDASE"/>
    <property type="match status" value="1"/>
</dbReference>
<dbReference type="CDD" id="cd16913">
    <property type="entry name" value="YkuD_like"/>
    <property type="match status" value="1"/>
</dbReference>
<feature type="domain" description="L,D-TPase catalytic" evidence="7">
    <location>
        <begin position="195"/>
        <end position="339"/>
    </location>
</feature>
<accession>A0A0G1X875</accession>
<dbReference type="InterPro" id="IPR005490">
    <property type="entry name" value="LD_TPept_cat_dom"/>
</dbReference>
<keyword evidence="5 6" id="KW-0961">Cell wall biogenesis/degradation</keyword>
<protein>
    <recommendedName>
        <fullName evidence="7">L,D-TPase catalytic domain-containing protein</fullName>
    </recommendedName>
</protein>
<dbReference type="Proteomes" id="UP000034913">
    <property type="component" value="Unassembled WGS sequence"/>
</dbReference>
<gene>
    <name evidence="8" type="ORF">VF00_C0001G0121</name>
</gene>
<proteinExistence type="predicted"/>
<evidence type="ECO:0000259" key="7">
    <source>
        <dbReference type="PROSITE" id="PS52029"/>
    </source>
</evidence>
<dbReference type="Pfam" id="PF03734">
    <property type="entry name" value="YkuD"/>
    <property type="match status" value="1"/>
</dbReference>
<organism evidence="8 9">
    <name type="scientific">candidate division Kazan bacterium GW2011_GWB1_52_7</name>
    <dbReference type="NCBI Taxonomy" id="1620414"/>
    <lineage>
        <taxon>Bacteria</taxon>
        <taxon>Bacteria division Kazan-3B-28</taxon>
    </lineage>
</organism>
<dbReference type="Gene3D" id="2.40.440.10">
    <property type="entry name" value="L,D-transpeptidase catalytic domain-like"/>
    <property type="match status" value="1"/>
</dbReference>
<evidence type="ECO:0000256" key="3">
    <source>
        <dbReference type="ARBA" id="ARBA00022960"/>
    </source>
</evidence>
<evidence type="ECO:0000313" key="8">
    <source>
        <dbReference type="EMBL" id="KKW27186.1"/>
    </source>
</evidence>
<dbReference type="UniPathway" id="UPA00219"/>
<keyword evidence="3 6" id="KW-0133">Cell shape</keyword>
<dbReference type="PANTHER" id="PTHR30582:SF2">
    <property type="entry name" value="L,D-TRANSPEPTIDASE YCIB-RELATED"/>
    <property type="match status" value="1"/>
</dbReference>
<dbReference type="Gene3D" id="2.60.40.10">
    <property type="entry name" value="Immunoglobulins"/>
    <property type="match status" value="1"/>
</dbReference>